<evidence type="ECO:0000256" key="1">
    <source>
        <dbReference type="ARBA" id="ARBA00022801"/>
    </source>
</evidence>
<name>A0A3S0HBI0_9BACT</name>
<accession>A0A3S0HBI0</accession>
<reference evidence="2 3" key="1">
    <citation type="submission" date="2018-12" db="EMBL/GenBank/DDBJ databases">
        <title>Hymenobacter gummosus sp. nov., isolated from a spring.</title>
        <authorList>
            <person name="Nie L."/>
        </authorList>
    </citation>
    <scope>NUCLEOTIDE SEQUENCE [LARGE SCALE GENOMIC DNA]</scope>
    <source>
        <strain evidence="2 3">KCTC 52166</strain>
    </source>
</reference>
<dbReference type="Proteomes" id="UP000282184">
    <property type="component" value="Unassembled WGS sequence"/>
</dbReference>
<dbReference type="OrthoDB" id="7871381at2"/>
<comment type="caution">
    <text evidence="2">The sequence shown here is derived from an EMBL/GenBank/DDBJ whole genome shotgun (WGS) entry which is preliminary data.</text>
</comment>
<dbReference type="SUPFAM" id="SSF55909">
    <property type="entry name" value="Pentein"/>
    <property type="match status" value="1"/>
</dbReference>
<dbReference type="AlphaFoldDB" id="A0A3S0HBI0"/>
<sequence length="277" mass="30584">MVEVQQPMPVYVADTLATRYPTAAPALRTAVEVAGYPLIELAGTRDVWVRDFMPVAAGDGSSVLFRYYPKYLRPARWRPTITDAAPICAALGVAVRPSNLVVDGGNVVWVGQRVVLTDRVFSDNAGLAEREVRRRLLEELQAEELIIVPTHPQDFTGHVDGMLFPVDEQTVLLSAYSRERPAFREGLHQALQQAGLVWQLLPYNPYSNATYTDAAGEYANALRLGTVVLVPVFGRKEDDQALRCYEQAFPHLTVQGVAAAELARDGGALHCVTWRQP</sequence>
<keyword evidence="1" id="KW-0378">Hydrolase</keyword>
<dbReference type="PANTHER" id="PTHR31377">
    <property type="entry name" value="AGMATINE DEIMINASE-RELATED"/>
    <property type="match status" value="1"/>
</dbReference>
<dbReference type="PANTHER" id="PTHR31377:SF0">
    <property type="entry name" value="AGMATINE DEIMINASE-RELATED"/>
    <property type="match status" value="1"/>
</dbReference>
<dbReference type="GO" id="GO:0009446">
    <property type="term" value="P:putrescine biosynthetic process"/>
    <property type="evidence" value="ECO:0007669"/>
    <property type="project" value="InterPro"/>
</dbReference>
<organism evidence="2 3">
    <name type="scientific">Hymenobacter gummosus</name>
    <dbReference type="NCBI Taxonomy" id="1776032"/>
    <lineage>
        <taxon>Bacteria</taxon>
        <taxon>Pseudomonadati</taxon>
        <taxon>Bacteroidota</taxon>
        <taxon>Cytophagia</taxon>
        <taxon>Cytophagales</taxon>
        <taxon>Hymenobacteraceae</taxon>
        <taxon>Hymenobacter</taxon>
    </lineage>
</organism>
<protein>
    <recommendedName>
        <fullName evidence="4">Agmatine deiminase family protein</fullName>
    </recommendedName>
</protein>
<dbReference type="InterPro" id="IPR007466">
    <property type="entry name" value="Peptidyl-Arg-deiminase_porph"/>
</dbReference>
<dbReference type="GO" id="GO:0004668">
    <property type="term" value="F:protein-arginine deiminase activity"/>
    <property type="evidence" value="ECO:0007669"/>
    <property type="project" value="InterPro"/>
</dbReference>
<dbReference type="EMBL" id="RXOF01000002">
    <property type="protein sequence ID" value="RTQ52290.1"/>
    <property type="molecule type" value="Genomic_DNA"/>
</dbReference>
<gene>
    <name evidence="2" type="ORF">EJV47_04515</name>
</gene>
<dbReference type="Pfam" id="PF04371">
    <property type="entry name" value="PAD_porph"/>
    <property type="match status" value="1"/>
</dbReference>
<evidence type="ECO:0008006" key="4">
    <source>
        <dbReference type="Google" id="ProtNLM"/>
    </source>
</evidence>
<dbReference type="RefSeq" id="WP_126691947.1">
    <property type="nucleotide sequence ID" value="NZ_RXOF01000002.1"/>
</dbReference>
<keyword evidence="3" id="KW-1185">Reference proteome</keyword>
<dbReference type="GO" id="GO:0047632">
    <property type="term" value="F:agmatine deiminase activity"/>
    <property type="evidence" value="ECO:0007669"/>
    <property type="project" value="TreeGrafter"/>
</dbReference>
<evidence type="ECO:0000313" key="2">
    <source>
        <dbReference type="EMBL" id="RTQ52290.1"/>
    </source>
</evidence>
<proteinExistence type="predicted"/>
<evidence type="ECO:0000313" key="3">
    <source>
        <dbReference type="Proteomes" id="UP000282184"/>
    </source>
</evidence>
<dbReference type="Gene3D" id="3.75.10.10">
    <property type="entry name" value="L-arginine/glycine Amidinotransferase, Chain A"/>
    <property type="match status" value="1"/>
</dbReference>